<name>A0A815JN30_ADIRI</name>
<keyword evidence="4" id="KW-1185">Reference proteome</keyword>
<evidence type="ECO:0000313" key="4">
    <source>
        <dbReference type="Proteomes" id="UP000663828"/>
    </source>
</evidence>
<dbReference type="Gene3D" id="2.60.120.10">
    <property type="entry name" value="Jelly Rolls"/>
    <property type="match status" value="1"/>
</dbReference>
<evidence type="ECO:0000256" key="1">
    <source>
        <dbReference type="ARBA" id="ARBA00022723"/>
    </source>
</evidence>
<dbReference type="Proteomes" id="UP000663828">
    <property type="component" value="Unassembled WGS sequence"/>
</dbReference>
<proteinExistence type="predicted"/>
<reference evidence="3" key="1">
    <citation type="submission" date="2021-02" db="EMBL/GenBank/DDBJ databases">
        <authorList>
            <person name="Nowell W R."/>
        </authorList>
    </citation>
    <scope>NUCLEOTIDE SEQUENCE</scope>
</reference>
<dbReference type="GO" id="GO:0046872">
    <property type="term" value="F:metal ion binding"/>
    <property type="evidence" value="ECO:0007669"/>
    <property type="project" value="UniProtKB-KW"/>
</dbReference>
<dbReference type="InterPro" id="IPR011051">
    <property type="entry name" value="RmlC_Cupin_sf"/>
</dbReference>
<dbReference type="InterPro" id="IPR014710">
    <property type="entry name" value="RmlC-like_jellyroll"/>
</dbReference>
<dbReference type="PANTHER" id="PTHR35848:SF6">
    <property type="entry name" value="CUPIN TYPE-2 DOMAIN-CONTAINING PROTEIN"/>
    <property type="match status" value="1"/>
</dbReference>
<feature type="domain" description="Cupin type-2" evidence="2">
    <location>
        <begin position="86"/>
        <end position="154"/>
    </location>
</feature>
<evidence type="ECO:0000313" key="3">
    <source>
        <dbReference type="EMBL" id="CAF1383531.1"/>
    </source>
</evidence>
<evidence type="ECO:0000259" key="2">
    <source>
        <dbReference type="Pfam" id="PF07883"/>
    </source>
</evidence>
<sequence length="173" mass="19522">MFGTILSDTLQFQSTITTNDDRLMVDYLLPISKITDAGAYANEMFTVKNDCETQEWNHPHRGYVKWWELINGDITSTTGITMGIAEVPVGVSPPKRGHTHDAEEVYYFLSGIGRVHIDGVETDVKSGISVWIPAHAEHFCHNTGPEPLKLLFIFARDKFSNVHYCFPGETEFK</sequence>
<dbReference type="AlphaFoldDB" id="A0A815JN30"/>
<organism evidence="3 4">
    <name type="scientific">Adineta ricciae</name>
    <name type="common">Rotifer</name>
    <dbReference type="NCBI Taxonomy" id="249248"/>
    <lineage>
        <taxon>Eukaryota</taxon>
        <taxon>Metazoa</taxon>
        <taxon>Spiralia</taxon>
        <taxon>Gnathifera</taxon>
        <taxon>Rotifera</taxon>
        <taxon>Eurotatoria</taxon>
        <taxon>Bdelloidea</taxon>
        <taxon>Adinetida</taxon>
        <taxon>Adinetidae</taxon>
        <taxon>Adineta</taxon>
    </lineage>
</organism>
<dbReference type="SUPFAM" id="SSF51182">
    <property type="entry name" value="RmlC-like cupins"/>
    <property type="match status" value="1"/>
</dbReference>
<dbReference type="PANTHER" id="PTHR35848">
    <property type="entry name" value="OXALATE-BINDING PROTEIN"/>
    <property type="match status" value="1"/>
</dbReference>
<protein>
    <recommendedName>
        <fullName evidence="2">Cupin type-2 domain-containing protein</fullName>
    </recommendedName>
</protein>
<accession>A0A815JN30</accession>
<comment type="caution">
    <text evidence="3">The sequence shown here is derived from an EMBL/GenBank/DDBJ whole genome shotgun (WGS) entry which is preliminary data.</text>
</comment>
<gene>
    <name evidence="3" type="ORF">XAT740_LOCUS33207</name>
</gene>
<dbReference type="EMBL" id="CAJNOR010003157">
    <property type="protein sequence ID" value="CAF1383531.1"/>
    <property type="molecule type" value="Genomic_DNA"/>
</dbReference>
<keyword evidence="1" id="KW-0479">Metal-binding</keyword>
<dbReference type="InterPro" id="IPR051610">
    <property type="entry name" value="GPI/OXD"/>
</dbReference>
<dbReference type="Pfam" id="PF07883">
    <property type="entry name" value="Cupin_2"/>
    <property type="match status" value="1"/>
</dbReference>
<dbReference type="InterPro" id="IPR013096">
    <property type="entry name" value="Cupin_2"/>
</dbReference>